<proteinExistence type="predicted"/>
<keyword evidence="2" id="KW-0812">Transmembrane</keyword>
<evidence type="ECO:0000313" key="4">
    <source>
        <dbReference type="Proteomes" id="UP001596208"/>
    </source>
</evidence>
<name>A0ABW0B088_9ACTN</name>
<reference evidence="4" key="1">
    <citation type="journal article" date="2019" name="Int. J. Syst. Evol. Microbiol.">
        <title>The Global Catalogue of Microorganisms (GCM) 10K type strain sequencing project: providing services to taxonomists for standard genome sequencing and annotation.</title>
        <authorList>
            <consortium name="The Broad Institute Genomics Platform"/>
            <consortium name="The Broad Institute Genome Sequencing Center for Infectious Disease"/>
            <person name="Wu L."/>
            <person name="Ma J."/>
        </authorList>
    </citation>
    <scope>NUCLEOTIDE SEQUENCE [LARGE SCALE GENOMIC DNA]</scope>
    <source>
        <strain evidence="4">CGMCC 4.1721</strain>
    </source>
</reference>
<keyword evidence="4" id="KW-1185">Reference proteome</keyword>
<dbReference type="RefSeq" id="WP_065849520.1">
    <property type="nucleotide sequence ID" value="NZ_JBHSKI010000003.1"/>
</dbReference>
<feature type="transmembrane region" description="Helical" evidence="2">
    <location>
        <begin position="63"/>
        <end position="81"/>
    </location>
</feature>
<feature type="coiled-coil region" evidence="1">
    <location>
        <begin position="22"/>
        <end position="49"/>
    </location>
</feature>
<comment type="caution">
    <text evidence="3">The sequence shown here is derived from an EMBL/GenBank/DDBJ whole genome shotgun (WGS) entry which is preliminary data.</text>
</comment>
<evidence type="ECO:0000256" key="2">
    <source>
        <dbReference type="SAM" id="Phobius"/>
    </source>
</evidence>
<dbReference type="EMBL" id="JBHSKI010000003">
    <property type="protein sequence ID" value="MFC5170635.1"/>
    <property type="molecule type" value="Genomic_DNA"/>
</dbReference>
<keyword evidence="2" id="KW-0472">Membrane</keyword>
<accession>A0ABW0B088</accession>
<sequence length="106" mass="12124">MTMMIPQPDGGDHNLLPYDALIAATEREIARRKRDLKELRRRRRRAKRAEAARFVYTHSRIGVFWIGTTAFAAATVCFAMGETQAGAELFMFAVQVWLMVLGLPRR</sequence>
<protein>
    <submittedName>
        <fullName evidence="3">Uncharacterized protein</fullName>
    </submittedName>
</protein>
<organism evidence="3 4">
    <name type="scientific">Streptomyces mutomycini</name>
    <dbReference type="NCBI Taxonomy" id="284036"/>
    <lineage>
        <taxon>Bacteria</taxon>
        <taxon>Bacillati</taxon>
        <taxon>Actinomycetota</taxon>
        <taxon>Actinomycetes</taxon>
        <taxon>Kitasatosporales</taxon>
        <taxon>Streptomycetaceae</taxon>
        <taxon>Streptomyces</taxon>
    </lineage>
</organism>
<keyword evidence="1" id="KW-0175">Coiled coil</keyword>
<keyword evidence="2" id="KW-1133">Transmembrane helix</keyword>
<dbReference type="Proteomes" id="UP001596208">
    <property type="component" value="Unassembled WGS sequence"/>
</dbReference>
<evidence type="ECO:0000256" key="1">
    <source>
        <dbReference type="SAM" id="Coils"/>
    </source>
</evidence>
<gene>
    <name evidence="3" type="ORF">ACFPRK_08525</name>
</gene>
<feature type="transmembrane region" description="Helical" evidence="2">
    <location>
        <begin position="87"/>
        <end position="104"/>
    </location>
</feature>
<evidence type="ECO:0000313" key="3">
    <source>
        <dbReference type="EMBL" id="MFC5170635.1"/>
    </source>
</evidence>